<dbReference type="GO" id="GO:0016811">
    <property type="term" value="F:hydrolase activity, acting on carbon-nitrogen (but not peptide) bonds, in linear amides"/>
    <property type="evidence" value="ECO:0007669"/>
    <property type="project" value="TreeGrafter"/>
</dbReference>
<dbReference type="InterPro" id="IPR036526">
    <property type="entry name" value="C-N_Hydrolase_sf"/>
</dbReference>
<evidence type="ECO:0000256" key="1">
    <source>
        <dbReference type="ARBA" id="ARBA00022801"/>
    </source>
</evidence>
<keyword evidence="4" id="KW-1185">Reference proteome</keyword>
<dbReference type="Pfam" id="PF00795">
    <property type="entry name" value="CN_hydrolase"/>
    <property type="match status" value="1"/>
</dbReference>
<protein>
    <submittedName>
        <fullName evidence="3">Nitrilase-related carbon-nitrogen hydrolase</fullName>
    </submittedName>
</protein>
<dbReference type="PROSITE" id="PS50263">
    <property type="entry name" value="CN_HYDROLASE"/>
    <property type="match status" value="1"/>
</dbReference>
<dbReference type="Gene3D" id="3.60.110.10">
    <property type="entry name" value="Carbon-nitrogen hydrolase"/>
    <property type="match status" value="2"/>
</dbReference>
<organism evidence="3 4">
    <name type="scientific">Temperatibacter marinus</name>
    <dbReference type="NCBI Taxonomy" id="1456591"/>
    <lineage>
        <taxon>Bacteria</taxon>
        <taxon>Pseudomonadati</taxon>
        <taxon>Pseudomonadota</taxon>
        <taxon>Alphaproteobacteria</taxon>
        <taxon>Kordiimonadales</taxon>
        <taxon>Temperatibacteraceae</taxon>
        <taxon>Temperatibacter</taxon>
    </lineage>
</organism>
<reference evidence="3" key="1">
    <citation type="submission" date="2023-04" db="EMBL/GenBank/DDBJ databases">
        <title>Complete genome sequence of Temperatibacter marinus.</title>
        <authorList>
            <person name="Rong J.-C."/>
            <person name="Yi M.-L."/>
            <person name="Zhao Q."/>
        </authorList>
    </citation>
    <scope>NUCLEOTIDE SEQUENCE</scope>
    <source>
        <strain evidence="3">NBRC 110045</strain>
    </source>
</reference>
<dbReference type="InterPro" id="IPR050345">
    <property type="entry name" value="Aliph_Amidase/BUP"/>
</dbReference>
<sequence length="560" mass="60093">MSEQNTVRVAAAQFAVGADIKANLASCLKAIDDAAKINPDLLVLPEFANHLSWYNDKQHCWDVSADMDDDFLSAIARKARDVGFYVVVNVTLRRDSETVTGTSLLFDGEGNLIADNDKQIYIGHENDFLRKALCEGPIVKTSLGRLGLYACMDGVINETPRSLGLRGGQILLNSLNSFASDEGSLHIPVRAAENKVFVVAANKVGPLVPPEMVGPISQATGIPEKFLDGAGESQIVAPDGTVLARASLTGEEVVYADIRPSDADNKTRPDGTDIFASRRPELYCFISEDPAQQPIPSYDGAADAKAAVISADSLDEVVSALKEVSGSTEIITLPGLLGVTSLEDLHAAKSESDKTIQAIQSACGSSLVATSIVASHGSGFQHQAVLIDRSGIILRQGQIHSAERFKWSALADDVESHQASFGKIALITSDDSLYPEHARRLALMGIEVACVPLIPLEAWELNTGLLERSAENRINYLVATAPTDLGVSFITSLQKDFTVMTEWQDRPFDGLLSQPIWTKAKGKTCTATIHPAAAENKVVSQGTDMMRGRPWHVSQAITAT</sequence>
<gene>
    <name evidence="3" type="ORF">QGN29_03970</name>
</gene>
<dbReference type="CDD" id="cd07197">
    <property type="entry name" value="nitrilase"/>
    <property type="match status" value="1"/>
</dbReference>
<evidence type="ECO:0000313" key="4">
    <source>
        <dbReference type="Proteomes" id="UP001268683"/>
    </source>
</evidence>
<accession>A0AA52EJ95</accession>
<dbReference type="AlphaFoldDB" id="A0AA52EJ95"/>
<dbReference type="SUPFAM" id="SSF56317">
    <property type="entry name" value="Carbon-nitrogen hydrolase"/>
    <property type="match status" value="2"/>
</dbReference>
<name>A0AA52EJ95_9PROT</name>
<dbReference type="PANTHER" id="PTHR43674">
    <property type="entry name" value="NITRILASE C965.09-RELATED"/>
    <property type="match status" value="1"/>
</dbReference>
<dbReference type="Proteomes" id="UP001268683">
    <property type="component" value="Chromosome"/>
</dbReference>
<dbReference type="InterPro" id="IPR003010">
    <property type="entry name" value="C-N_Hydrolase"/>
</dbReference>
<dbReference type="KEGG" id="tmk:QGN29_03970"/>
<dbReference type="EMBL" id="CP123872">
    <property type="protein sequence ID" value="WND03529.1"/>
    <property type="molecule type" value="Genomic_DNA"/>
</dbReference>
<dbReference type="RefSeq" id="WP_310799382.1">
    <property type="nucleotide sequence ID" value="NZ_CP123872.1"/>
</dbReference>
<keyword evidence="1 3" id="KW-0378">Hydrolase</keyword>
<evidence type="ECO:0000259" key="2">
    <source>
        <dbReference type="PROSITE" id="PS50263"/>
    </source>
</evidence>
<feature type="domain" description="CN hydrolase" evidence="2">
    <location>
        <begin position="7"/>
        <end position="260"/>
    </location>
</feature>
<dbReference type="PANTHER" id="PTHR43674:SF16">
    <property type="entry name" value="CARBON-NITROGEN FAMILY, PUTATIVE (AFU_ORTHOLOGUE AFUA_5G02350)-RELATED"/>
    <property type="match status" value="1"/>
</dbReference>
<evidence type="ECO:0000313" key="3">
    <source>
        <dbReference type="EMBL" id="WND03529.1"/>
    </source>
</evidence>
<proteinExistence type="predicted"/>